<dbReference type="GO" id="GO:0006369">
    <property type="term" value="P:termination of RNA polymerase II transcription"/>
    <property type="evidence" value="ECO:0007669"/>
    <property type="project" value="InterPro"/>
</dbReference>
<proteinExistence type="predicted"/>
<dbReference type="GO" id="GO:0000993">
    <property type="term" value="F:RNA polymerase II complex binding"/>
    <property type="evidence" value="ECO:0007669"/>
    <property type="project" value="InterPro"/>
</dbReference>
<dbReference type="GO" id="GO:0003729">
    <property type="term" value="F:mRNA binding"/>
    <property type="evidence" value="ECO:0007669"/>
    <property type="project" value="InterPro"/>
</dbReference>
<dbReference type="PANTHER" id="PTHR15921:SF3">
    <property type="entry name" value="PRE-MRNA CLEAVAGE COMPLEX 2 PROTEIN PCF11"/>
    <property type="match status" value="1"/>
</dbReference>
<dbReference type="GO" id="GO:0005737">
    <property type="term" value="C:cytoplasm"/>
    <property type="evidence" value="ECO:0007669"/>
    <property type="project" value="TreeGrafter"/>
</dbReference>
<dbReference type="GO" id="GO:0005849">
    <property type="term" value="C:mRNA cleavage factor complex"/>
    <property type="evidence" value="ECO:0007669"/>
    <property type="project" value="TreeGrafter"/>
</dbReference>
<evidence type="ECO:0000313" key="3">
    <source>
        <dbReference type="EMBL" id="ELP92785.1"/>
    </source>
</evidence>
<sequence>MDPNAPLPLPSDEVALYQFKKILSVLSNDQGIITSIAQLAVANVAHADLYVEIISSELAEATQPDKRLLVLYVIDMIVKLDVTRIYMQCLTPFISNVFLTIYSDANETVRNALWQLFLTWSGVFPLETLNQIRMGMTMISQGYRGSAAFSINNSGSYNKTMQPTVIPVSYESQQSIPINVSTQHNVNISNPSFTPVTRYQQPMKQNTQRYSSDMGNTNVTFGNIETKDEEKSLPPSTDPEYIDNENLMESEANSISIPIETQASQPTNIPIYSFKSQTTTPTYQTQREQRKSQKGKSEQAIGKMCPICGCKFVDMERHMKYHQVLSACGGLQSQQQNSWDAFRQQKSQQQQNTYQTYCCSICGRPLTVFTTQDGQIYFKDCVMDQQGQFAHQQCLMSMTYQ</sequence>
<dbReference type="CDD" id="cd16982">
    <property type="entry name" value="CID_Pcf11"/>
    <property type="match status" value="1"/>
</dbReference>
<keyword evidence="4" id="KW-1185">Reference proteome</keyword>
<dbReference type="InterPro" id="IPR045154">
    <property type="entry name" value="PCF11-like"/>
</dbReference>
<feature type="domain" description="CID" evidence="2">
    <location>
        <begin position="11"/>
        <end position="140"/>
    </location>
</feature>
<dbReference type="AlphaFoldDB" id="A0A0A1UC23"/>
<dbReference type="SMART" id="SM00582">
    <property type="entry name" value="RPR"/>
    <property type="match status" value="1"/>
</dbReference>
<dbReference type="SUPFAM" id="SSF48464">
    <property type="entry name" value="ENTH/VHS domain"/>
    <property type="match status" value="1"/>
</dbReference>
<dbReference type="PROSITE" id="PS51391">
    <property type="entry name" value="CID"/>
    <property type="match status" value="1"/>
</dbReference>
<dbReference type="GeneID" id="14891704"/>
<accession>A0A0A1UC23</accession>
<dbReference type="Gene3D" id="1.25.40.90">
    <property type="match status" value="1"/>
</dbReference>
<dbReference type="Pfam" id="PF04818">
    <property type="entry name" value="CID"/>
    <property type="match status" value="1"/>
</dbReference>
<dbReference type="Proteomes" id="UP000014680">
    <property type="component" value="Unassembled WGS sequence"/>
</dbReference>
<dbReference type="InterPro" id="IPR006569">
    <property type="entry name" value="CID_dom"/>
</dbReference>
<dbReference type="InterPro" id="IPR047415">
    <property type="entry name" value="Pcf11_CID"/>
</dbReference>
<dbReference type="VEuPathDB" id="AmoebaDB:EIN_372070"/>
<organism evidence="3 4">
    <name type="scientific">Entamoeba invadens IP1</name>
    <dbReference type="NCBI Taxonomy" id="370355"/>
    <lineage>
        <taxon>Eukaryota</taxon>
        <taxon>Amoebozoa</taxon>
        <taxon>Evosea</taxon>
        <taxon>Archamoebae</taxon>
        <taxon>Mastigamoebida</taxon>
        <taxon>Entamoebidae</taxon>
        <taxon>Entamoeba</taxon>
    </lineage>
</organism>
<dbReference type="KEGG" id="eiv:EIN_372070"/>
<dbReference type="GO" id="GO:0031124">
    <property type="term" value="P:mRNA 3'-end processing"/>
    <property type="evidence" value="ECO:0007669"/>
    <property type="project" value="InterPro"/>
</dbReference>
<dbReference type="RefSeq" id="XP_004259556.1">
    <property type="nucleotide sequence ID" value="XM_004259508.1"/>
</dbReference>
<name>A0A0A1UC23_ENTIV</name>
<protein>
    <recommendedName>
        <fullName evidence="2">CID domain-containing protein</fullName>
    </recommendedName>
</protein>
<evidence type="ECO:0000259" key="2">
    <source>
        <dbReference type="PROSITE" id="PS51391"/>
    </source>
</evidence>
<reference evidence="3 4" key="1">
    <citation type="submission" date="2012-10" db="EMBL/GenBank/DDBJ databases">
        <authorList>
            <person name="Zafar N."/>
            <person name="Inman J."/>
            <person name="Hall N."/>
            <person name="Lorenzi H."/>
            <person name="Caler E."/>
        </authorList>
    </citation>
    <scope>NUCLEOTIDE SEQUENCE [LARGE SCALE GENOMIC DNA]</scope>
    <source>
        <strain evidence="3 4">IP1</strain>
    </source>
</reference>
<feature type="compositionally biased region" description="Polar residues" evidence="1">
    <location>
        <begin position="275"/>
        <end position="286"/>
    </location>
</feature>
<dbReference type="PANTHER" id="PTHR15921">
    <property type="entry name" value="PRE-MRNA CLEAVAGE COMPLEX II"/>
    <property type="match status" value="1"/>
</dbReference>
<dbReference type="OrthoDB" id="2129491at2759"/>
<gene>
    <name evidence="3" type="ORF">EIN_372070</name>
</gene>
<feature type="compositionally biased region" description="Basic and acidic residues" evidence="1">
    <location>
        <begin position="287"/>
        <end position="297"/>
    </location>
</feature>
<dbReference type="OMA" id="VNTHAEP"/>
<dbReference type="EMBL" id="KB206332">
    <property type="protein sequence ID" value="ELP92785.1"/>
    <property type="molecule type" value="Genomic_DNA"/>
</dbReference>
<evidence type="ECO:0000313" key="4">
    <source>
        <dbReference type="Proteomes" id="UP000014680"/>
    </source>
</evidence>
<feature type="region of interest" description="Disordered" evidence="1">
    <location>
        <begin position="275"/>
        <end position="297"/>
    </location>
</feature>
<dbReference type="InterPro" id="IPR008942">
    <property type="entry name" value="ENTH_VHS"/>
</dbReference>
<evidence type="ECO:0000256" key="1">
    <source>
        <dbReference type="SAM" id="MobiDB-lite"/>
    </source>
</evidence>